<dbReference type="GO" id="GO:0046933">
    <property type="term" value="F:proton-transporting ATP synthase activity, rotational mechanism"/>
    <property type="evidence" value="ECO:0007669"/>
    <property type="project" value="InterPro"/>
</dbReference>
<proteinExistence type="inferred from homology"/>
<comment type="function">
    <text evidence="1">Produces ATP from ADP in the presence of a proton gradient across the membrane. The gamma chain is believed to be important in regulating ATPase activity and the flow of protons through the CF(0) complex.</text>
</comment>
<dbReference type="NCBIfam" id="TIGR03323">
    <property type="entry name" value="alt_F1F0_F1_gam"/>
    <property type="match status" value="1"/>
</dbReference>
<evidence type="ECO:0000313" key="11">
    <source>
        <dbReference type="Proteomes" id="UP000249873"/>
    </source>
</evidence>
<evidence type="ECO:0000256" key="5">
    <source>
        <dbReference type="ARBA" id="ARBA00022781"/>
    </source>
</evidence>
<evidence type="ECO:0000256" key="3">
    <source>
        <dbReference type="ARBA" id="ARBA00007681"/>
    </source>
</evidence>
<keyword evidence="9" id="KW-0066">ATP synthesis</keyword>
<evidence type="ECO:0000256" key="2">
    <source>
        <dbReference type="ARBA" id="ARBA00004170"/>
    </source>
</evidence>
<protein>
    <submittedName>
        <fullName evidence="10">F0F1 ATP synthase subunit gamma</fullName>
    </submittedName>
</protein>
<dbReference type="InterPro" id="IPR035968">
    <property type="entry name" value="ATP_synth_F1_ATPase_gsu"/>
</dbReference>
<keyword evidence="11" id="KW-1185">Reference proteome</keyword>
<dbReference type="InterPro" id="IPR017709">
    <property type="entry name" value="Alt_ATP_synth_F1_gsu"/>
</dbReference>
<reference evidence="10 11" key="1">
    <citation type="submission" date="2018-05" db="EMBL/GenBank/DDBJ databases">
        <title>Complete genome sequence of Arcticibacterium luteifluviistationis SM1504T, a cytophagaceae bacterium isolated from Arctic surface seawater.</title>
        <authorList>
            <person name="Li Y."/>
            <person name="Qin Q.-L."/>
        </authorList>
    </citation>
    <scope>NUCLEOTIDE SEQUENCE [LARGE SCALE GENOMIC DNA]</scope>
    <source>
        <strain evidence="10 11">SM1504</strain>
    </source>
</reference>
<comment type="subcellular location">
    <subcellularLocation>
        <location evidence="2">Membrane</location>
        <topology evidence="2">Peripheral membrane protein</topology>
    </subcellularLocation>
</comment>
<sequence length="295" mass="32797">METQESLRRKLSGAEDLKTVVRTMKAVAASNIGQYETAVHSLGDYYRTVSLGIIGYLSQEKIKSMVEKKEPNVNKEKLICAIVFGSDQGLVGQFNDSIADFVANSLHGLQGKKEIWAVGERVQLLLSDMGYNTSKLFAVPSSVNAITPLIQQVLAQSETFFDNNKNSEVYIFHNQPKSAAAYVPAIQRLLPLDEKWRQSLTTLQWPTKLPPQVIGGIKPTLLALIHEYLFTSLFKASAESLASENASRLAAMQRAEKNIDELVVELGNKFHSLRQSSIDEELFDVISGFEVMKDD</sequence>
<evidence type="ECO:0000256" key="9">
    <source>
        <dbReference type="ARBA" id="ARBA00023310"/>
    </source>
</evidence>
<evidence type="ECO:0000256" key="1">
    <source>
        <dbReference type="ARBA" id="ARBA00003456"/>
    </source>
</evidence>
<dbReference type="PANTHER" id="PTHR11693">
    <property type="entry name" value="ATP SYNTHASE GAMMA CHAIN"/>
    <property type="match status" value="1"/>
</dbReference>
<dbReference type="RefSeq" id="WP_111369890.1">
    <property type="nucleotide sequence ID" value="NZ_CP029480.1"/>
</dbReference>
<name>A0A2Z4G6K4_9BACT</name>
<evidence type="ECO:0000256" key="7">
    <source>
        <dbReference type="ARBA" id="ARBA00023136"/>
    </source>
</evidence>
<dbReference type="PANTHER" id="PTHR11693:SF22">
    <property type="entry name" value="ATP SYNTHASE SUBUNIT GAMMA, MITOCHONDRIAL"/>
    <property type="match status" value="1"/>
</dbReference>
<dbReference type="SUPFAM" id="SSF52943">
    <property type="entry name" value="ATP synthase (F1-ATPase), gamma subunit"/>
    <property type="match status" value="1"/>
</dbReference>
<evidence type="ECO:0000256" key="8">
    <source>
        <dbReference type="ARBA" id="ARBA00023196"/>
    </source>
</evidence>
<dbReference type="Proteomes" id="UP000249873">
    <property type="component" value="Chromosome"/>
</dbReference>
<dbReference type="OrthoDB" id="9812769at2"/>
<dbReference type="PRINTS" id="PR00126">
    <property type="entry name" value="ATPASEGAMMA"/>
</dbReference>
<keyword evidence="5" id="KW-0375">Hydrogen ion transport</keyword>
<keyword evidence="7" id="KW-0472">Membrane</keyword>
<evidence type="ECO:0000256" key="4">
    <source>
        <dbReference type="ARBA" id="ARBA00022448"/>
    </source>
</evidence>
<dbReference type="AlphaFoldDB" id="A0A2Z4G6K4"/>
<gene>
    <name evidence="10" type="ORF">DJ013_00730</name>
</gene>
<dbReference type="Gene3D" id="1.10.287.80">
    <property type="entry name" value="ATP synthase, gamma subunit, helix hairpin domain"/>
    <property type="match status" value="1"/>
</dbReference>
<accession>A0A2Z4G6K4</accession>
<dbReference type="KEGG" id="als:DJ013_00730"/>
<dbReference type="GO" id="GO:0045259">
    <property type="term" value="C:proton-transporting ATP synthase complex"/>
    <property type="evidence" value="ECO:0007669"/>
    <property type="project" value="UniProtKB-KW"/>
</dbReference>
<keyword evidence="4" id="KW-0813">Transport</keyword>
<keyword evidence="6" id="KW-0406">Ion transport</keyword>
<dbReference type="EMBL" id="CP029480">
    <property type="protein sequence ID" value="AWV96788.1"/>
    <property type="molecule type" value="Genomic_DNA"/>
</dbReference>
<dbReference type="Gene3D" id="3.40.1380.10">
    <property type="match status" value="1"/>
</dbReference>
<dbReference type="CDD" id="cd12151">
    <property type="entry name" value="F1-ATPase_gamma"/>
    <property type="match status" value="1"/>
</dbReference>
<dbReference type="Pfam" id="PF00231">
    <property type="entry name" value="ATP-synt"/>
    <property type="match status" value="1"/>
</dbReference>
<dbReference type="InterPro" id="IPR000131">
    <property type="entry name" value="ATP_synth_F1_gsu"/>
</dbReference>
<evidence type="ECO:0000256" key="6">
    <source>
        <dbReference type="ARBA" id="ARBA00023065"/>
    </source>
</evidence>
<keyword evidence="8" id="KW-0139">CF(1)</keyword>
<organism evidence="10 11">
    <name type="scientific">Arcticibacterium luteifluviistationis</name>
    <dbReference type="NCBI Taxonomy" id="1784714"/>
    <lineage>
        <taxon>Bacteria</taxon>
        <taxon>Pseudomonadati</taxon>
        <taxon>Bacteroidota</taxon>
        <taxon>Cytophagia</taxon>
        <taxon>Cytophagales</taxon>
        <taxon>Leadbetterellaceae</taxon>
        <taxon>Arcticibacterium</taxon>
    </lineage>
</organism>
<comment type="similarity">
    <text evidence="3">Belongs to the ATPase gamma chain family.</text>
</comment>
<evidence type="ECO:0000313" key="10">
    <source>
        <dbReference type="EMBL" id="AWV96788.1"/>
    </source>
</evidence>